<dbReference type="InterPro" id="IPR012851">
    <property type="entry name" value="Spore_coat_CotF-like"/>
</dbReference>
<dbReference type="Pfam" id="PF07875">
    <property type="entry name" value="Coat_F"/>
    <property type="match status" value="1"/>
</dbReference>
<reference evidence="1" key="1">
    <citation type="journal article" date="2021" name="PeerJ">
        <title>Extensive microbial diversity within the chicken gut microbiome revealed by metagenomics and culture.</title>
        <authorList>
            <person name="Gilroy R."/>
            <person name="Ravi A."/>
            <person name="Getino M."/>
            <person name="Pursley I."/>
            <person name="Horton D.L."/>
            <person name="Alikhan N.F."/>
            <person name="Baker D."/>
            <person name="Gharbi K."/>
            <person name="Hall N."/>
            <person name="Watson M."/>
            <person name="Adriaenssens E.M."/>
            <person name="Foster-Nyarko E."/>
            <person name="Jarju S."/>
            <person name="Secka A."/>
            <person name="Antonio M."/>
            <person name="Oren A."/>
            <person name="Chaudhuri R.R."/>
            <person name="La Ragione R."/>
            <person name="Hildebrand F."/>
            <person name="Pallen M.J."/>
        </authorList>
    </citation>
    <scope>NUCLEOTIDE SEQUENCE</scope>
    <source>
        <strain evidence="1">CHK187-5294</strain>
    </source>
</reference>
<keyword evidence="1" id="KW-0167">Capsid protein</keyword>
<accession>A0A9D2A8K2</accession>
<gene>
    <name evidence="1" type="ORF">H9727_01900</name>
</gene>
<keyword evidence="1" id="KW-0946">Virion</keyword>
<dbReference type="Proteomes" id="UP000824132">
    <property type="component" value="Unassembled WGS sequence"/>
</dbReference>
<dbReference type="AlphaFoldDB" id="A0A9D2A8K2"/>
<sequence length="98" mass="11477">MAKLCKKESSLNEKDSLTDMLNTEKMLLDSYALAIKEGSSKSLRSRFMSHFTKAQEDQFTIFSEMKDKGYYQLMPAEKQMIDQKSEDFIKMRKEMAQN</sequence>
<name>A0A9D2A8K2_9FIRM</name>
<dbReference type="EMBL" id="DXCL01000010">
    <property type="protein sequence ID" value="HIZ03017.1"/>
    <property type="molecule type" value="Genomic_DNA"/>
</dbReference>
<evidence type="ECO:0000313" key="1">
    <source>
        <dbReference type="EMBL" id="HIZ03017.1"/>
    </source>
</evidence>
<protein>
    <submittedName>
        <fullName evidence="1">Spore coat protein</fullName>
    </submittedName>
</protein>
<proteinExistence type="predicted"/>
<organism evidence="1 2">
    <name type="scientific">Candidatus Borkfalkia avistercoris</name>
    <dbReference type="NCBI Taxonomy" id="2838504"/>
    <lineage>
        <taxon>Bacteria</taxon>
        <taxon>Bacillati</taxon>
        <taxon>Bacillota</taxon>
        <taxon>Clostridia</taxon>
        <taxon>Christensenellales</taxon>
        <taxon>Christensenellaceae</taxon>
        <taxon>Candidatus Borkfalkia</taxon>
    </lineage>
</organism>
<reference evidence="1" key="2">
    <citation type="submission" date="2021-04" db="EMBL/GenBank/DDBJ databases">
        <authorList>
            <person name="Gilroy R."/>
        </authorList>
    </citation>
    <scope>NUCLEOTIDE SEQUENCE</scope>
    <source>
        <strain evidence="1">CHK187-5294</strain>
    </source>
</reference>
<evidence type="ECO:0000313" key="2">
    <source>
        <dbReference type="Proteomes" id="UP000824132"/>
    </source>
</evidence>
<comment type="caution">
    <text evidence="1">The sequence shown here is derived from an EMBL/GenBank/DDBJ whole genome shotgun (WGS) entry which is preliminary data.</text>
</comment>